<dbReference type="eggNOG" id="COG1309">
    <property type="taxonomic scope" value="Bacteria"/>
</dbReference>
<evidence type="ECO:0000313" key="5">
    <source>
        <dbReference type="Proteomes" id="UP000255101"/>
    </source>
</evidence>
<evidence type="ECO:0000313" key="4">
    <source>
        <dbReference type="Proteomes" id="UP000070326"/>
    </source>
</evidence>
<organism evidence="2 4">
    <name type="scientific">Peptostreptococcus anaerobius</name>
    <dbReference type="NCBI Taxonomy" id="1261"/>
    <lineage>
        <taxon>Bacteria</taxon>
        <taxon>Bacillati</taxon>
        <taxon>Bacillota</taxon>
        <taxon>Clostridia</taxon>
        <taxon>Peptostreptococcales</taxon>
        <taxon>Peptostreptococcaceae</taxon>
        <taxon>Peptostreptococcus</taxon>
    </lineage>
</organism>
<reference evidence="2 4" key="1">
    <citation type="submission" date="2016-02" db="EMBL/GenBank/DDBJ databases">
        <authorList>
            <person name="Wen L."/>
            <person name="He K."/>
            <person name="Yang H."/>
        </authorList>
    </citation>
    <scope>NUCLEOTIDE SEQUENCE [LARGE SCALE GENOMIC DNA]</scope>
    <source>
        <strain evidence="2 4">MJR8628A</strain>
    </source>
</reference>
<protein>
    <recommendedName>
        <fullName evidence="1">Tetracyclin repressor YgfC-like C-terminal domain-containing protein</fullName>
    </recommendedName>
</protein>
<dbReference type="AlphaFoldDB" id="A0A135YMB6"/>
<dbReference type="InterPro" id="IPR049443">
    <property type="entry name" value="TetR_YgfC-like_C"/>
</dbReference>
<gene>
    <name evidence="2" type="ORF">HMPREF3195_01833</name>
    <name evidence="3" type="ORF">NCTC11460_01213</name>
</gene>
<dbReference type="InterPro" id="IPR009057">
    <property type="entry name" value="Homeodomain-like_sf"/>
</dbReference>
<dbReference type="STRING" id="1261.HMPREF3195_01833"/>
<dbReference type="Gene3D" id="1.10.357.10">
    <property type="entry name" value="Tetracycline Repressor, domain 2"/>
    <property type="match status" value="1"/>
</dbReference>
<dbReference type="PATRIC" id="fig|1261.3.peg.711"/>
<dbReference type="GeneID" id="79843404"/>
<evidence type="ECO:0000259" key="1">
    <source>
        <dbReference type="Pfam" id="PF21626"/>
    </source>
</evidence>
<dbReference type="InterPro" id="IPR050624">
    <property type="entry name" value="HTH-type_Tx_Regulator"/>
</dbReference>
<dbReference type="PANTHER" id="PTHR43479:SF11">
    <property type="entry name" value="ACREF_ENVCD OPERON REPRESSOR-RELATED"/>
    <property type="match status" value="1"/>
</dbReference>
<dbReference type="RefSeq" id="WP_002844552.1">
    <property type="nucleotide sequence ID" value="NZ_CAMPYD010000005.1"/>
</dbReference>
<evidence type="ECO:0000313" key="2">
    <source>
        <dbReference type="EMBL" id="KXI10514.1"/>
    </source>
</evidence>
<dbReference type="EMBL" id="UGTB01000004">
    <property type="protein sequence ID" value="SUB61287.1"/>
    <property type="molecule type" value="Genomic_DNA"/>
</dbReference>
<dbReference type="EMBL" id="LSQZ01000091">
    <property type="protein sequence ID" value="KXI10514.1"/>
    <property type="molecule type" value="Genomic_DNA"/>
</dbReference>
<name>A0A135YMB6_9FIRM</name>
<dbReference type="SUPFAM" id="SSF46689">
    <property type="entry name" value="Homeodomain-like"/>
    <property type="match status" value="1"/>
</dbReference>
<dbReference type="Proteomes" id="UP000255101">
    <property type="component" value="Unassembled WGS sequence"/>
</dbReference>
<dbReference type="Proteomes" id="UP000070326">
    <property type="component" value="Unassembled WGS sequence"/>
</dbReference>
<dbReference type="Pfam" id="PF21626">
    <property type="entry name" value="TetR-C_39"/>
    <property type="match status" value="1"/>
</dbReference>
<reference evidence="3 5" key="2">
    <citation type="submission" date="2018-06" db="EMBL/GenBank/DDBJ databases">
        <authorList>
            <consortium name="Pathogen Informatics"/>
            <person name="Doyle S."/>
        </authorList>
    </citation>
    <scope>NUCLEOTIDE SEQUENCE [LARGE SCALE GENOMIC DNA]</scope>
    <source>
        <strain evidence="3 5">NCTC11460</strain>
    </source>
</reference>
<sequence>MPKETFYNLNEDKKTLIEKALIKEFESNPLCEATVKNIVEDLNISRGSFYQYFYSLEESYFYILDKFTGEVHSLFLNLLEKNKGNINKTLEDYGRELADEIFKGEYYYIYRNKFLYWNMSLDRDWKQYVASNSKACEGNYGESEQVHYLGALVHSLMQRLFLEEWSKEEFVDHYSLYVKWIIGGIGR</sequence>
<feature type="domain" description="Tetracyclin repressor YgfC-like C-terminal" evidence="1">
    <location>
        <begin position="87"/>
        <end position="184"/>
    </location>
</feature>
<proteinExistence type="predicted"/>
<dbReference type="PANTHER" id="PTHR43479">
    <property type="entry name" value="ACREF/ENVCD OPERON REPRESSOR-RELATED"/>
    <property type="match status" value="1"/>
</dbReference>
<accession>A0A135YMB6</accession>
<evidence type="ECO:0000313" key="3">
    <source>
        <dbReference type="EMBL" id="SUB61287.1"/>
    </source>
</evidence>